<organism evidence="1 2">
    <name type="scientific">Rhizobium rhizoryzae</name>
    <dbReference type="NCBI Taxonomy" id="451876"/>
    <lineage>
        <taxon>Bacteria</taxon>
        <taxon>Pseudomonadati</taxon>
        <taxon>Pseudomonadota</taxon>
        <taxon>Alphaproteobacteria</taxon>
        <taxon>Hyphomicrobiales</taxon>
        <taxon>Rhizobiaceae</taxon>
        <taxon>Rhizobium/Agrobacterium group</taxon>
        <taxon>Rhizobium</taxon>
    </lineage>
</organism>
<dbReference type="Proteomes" id="UP000519897">
    <property type="component" value="Unassembled WGS sequence"/>
</dbReference>
<evidence type="ECO:0000313" key="1">
    <source>
        <dbReference type="EMBL" id="MBB4143169.1"/>
    </source>
</evidence>
<comment type="caution">
    <text evidence="1">The sequence shown here is derived from an EMBL/GenBank/DDBJ whole genome shotgun (WGS) entry which is preliminary data.</text>
</comment>
<reference evidence="1 2" key="1">
    <citation type="submission" date="2020-08" db="EMBL/GenBank/DDBJ databases">
        <title>Genomic Encyclopedia of Type Strains, Phase IV (KMG-IV): sequencing the most valuable type-strain genomes for metagenomic binning, comparative biology and taxonomic classification.</title>
        <authorList>
            <person name="Goeker M."/>
        </authorList>
    </citation>
    <scope>NUCLEOTIDE SEQUENCE [LARGE SCALE GENOMIC DNA]</scope>
    <source>
        <strain evidence="1 2">DSM 29514</strain>
    </source>
</reference>
<accession>A0A7W6LEZ8</accession>
<protein>
    <submittedName>
        <fullName evidence="1">Uncharacterized protein</fullName>
    </submittedName>
</protein>
<dbReference type="EMBL" id="JACIEC010000001">
    <property type="protein sequence ID" value="MBB4143169.1"/>
    <property type="molecule type" value="Genomic_DNA"/>
</dbReference>
<evidence type="ECO:0000313" key="2">
    <source>
        <dbReference type="Proteomes" id="UP000519897"/>
    </source>
</evidence>
<dbReference type="Pfam" id="PF20361">
    <property type="entry name" value="DUF6656"/>
    <property type="match status" value="1"/>
</dbReference>
<gene>
    <name evidence="1" type="ORF">GGQ72_001668</name>
</gene>
<dbReference type="RefSeq" id="WP_165132813.1">
    <property type="nucleotide sequence ID" value="NZ_CP049250.1"/>
</dbReference>
<keyword evidence="2" id="KW-1185">Reference proteome</keyword>
<name>A0A7W6LEZ8_9HYPH</name>
<sequence>MNSASKLQYGNRFGEDVKKIAFSVASASTEAQVASARYTRWFHGDPGEPEPMATSAKKFRQITGDMAVAEVIAATKENLSILGDDASDLFTSKLPAGHRMRKAIRSSILPHVPYLGTCKFGEIVTGRNQDHFAVTQIFIANFDGDLNTDVAGANFCKPRSRDFDQMFFGLHLIMDRDGNALGFDKRLGDNGVAFKTKDITTALYNVAAASTGLSMEALKARAAAIQKATK</sequence>
<dbReference type="AlphaFoldDB" id="A0A7W6LEZ8"/>
<dbReference type="InterPro" id="IPR046597">
    <property type="entry name" value="DUF6656"/>
</dbReference>
<proteinExistence type="predicted"/>